<dbReference type="Pfam" id="PF04471">
    <property type="entry name" value="Mrr_cat"/>
    <property type="match status" value="1"/>
</dbReference>
<comment type="caution">
    <text evidence="4">The sequence shown here is derived from an EMBL/GenBank/DDBJ whole genome shotgun (WGS) entry which is preliminary data.</text>
</comment>
<name>A0A0F9FAR5_9ZZZZ</name>
<dbReference type="PROSITE" id="PS50005">
    <property type="entry name" value="TPR"/>
    <property type="match status" value="3"/>
</dbReference>
<dbReference type="Pfam" id="PF13432">
    <property type="entry name" value="TPR_16"/>
    <property type="match status" value="1"/>
</dbReference>
<dbReference type="Gene3D" id="1.25.40.10">
    <property type="entry name" value="Tetratricopeptide repeat domain"/>
    <property type="match status" value="2"/>
</dbReference>
<feature type="non-terminal residue" evidence="4">
    <location>
        <position position="1"/>
    </location>
</feature>
<dbReference type="GO" id="GO:0003677">
    <property type="term" value="F:DNA binding"/>
    <property type="evidence" value="ECO:0007669"/>
    <property type="project" value="InterPro"/>
</dbReference>
<dbReference type="GO" id="GO:0009307">
    <property type="term" value="P:DNA restriction-modification system"/>
    <property type="evidence" value="ECO:0007669"/>
    <property type="project" value="InterPro"/>
</dbReference>
<dbReference type="InterPro" id="IPR007560">
    <property type="entry name" value="Restrct_endonuc_IV_Mrr"/>
</dbReference>
<dbReference type="InterPro" id="IPR051685">
    <property type="entry name" value="Ycf3/AcsC/BcsC/TPR_MFPF"/>
</dbReference>
<gene>
    <name evidence="4" type="ORF">LCGC14_2053480</name>
</gene>
<dbReference type="AlphaFoldDB" id="A0A0F9FAR5"/>
<evidence type="ECO:0000259" key="3">
    <source>
        <dbReference type="Pfam" id="PF04471"/>
    </source>
</evidence>
<evidence type="ECO:0000256" key="2">
    <source>
        <dbReference type="ARBA" id="ARBA00022803"/>
    </source>
</evidence>
<proteinExistence type="predicted"/>
<keyword evidence="1" id="KW-0677">Repeat</keyword>
<organism evidence="4">
    <name type="scientific">marine sediment metagenome</name>
    <dbReference type="NCBI Taxonomy" id="412755"/>
    <lineage>
        <taxon>unclassified sequences</taxon>
        <taxon>metagenomes</taxon>
        <taxon>ecological metagenomes</taxon>
    </lineage>
</organism>
<feature type="domain" description="Restriction endonuclease type IV Mrr" evidence="3">
    <location>
        <begin position="263"/>
        <end position="328"/>
    </location>
</feature>
<accession>A0A0F9FAR5</accession>
<dbReference type="GO" id="GO:0004519">
    <property type="term" value="F:endonuclease activity"/>
    <property type="evidence" value="ECO:0007669"/>
    <property type="project" value="InterPro"/>
</dbReference>
<reference evidence="4" key="1">
    <citation type="journal article" date="2015" name="Nature">
        <title>Complex archaea that bridge the gap between prokaryotes and eukaryotes.</title>
        <authorList>
            <person name="Spang A."/>
            <person name="Saw J.H."/>
            <person name="Jorgensen S.L."/>
            <person name="Zaremba-Niedzwiedzka K."/>
            <person name="Martijn J."/>
            <person name="Lind A.E."/>
            <person name="van Eijk R."/>
            <person name="Schleper C."/>
            <person name="Guy L."/>
            <person name="Ettema T.J."/>
        </authorList>
    </citation>
    <scope>NUCLEOTIDE SEQUENCE</scope>
</reference>
<evidence type="ECO:0000313" key="4">
    <source>
        <dbReference type="EMBL" id="KKL75581.1"/>
    </source>
</evidence>
<keyword evidence="2" id="KW-0802">TPR repeat</keyword>
<protein>
    <recommendedName>
        <fullName evidence="3">Restriction endonuclease type IV Mrr domain-containing protein</fullName>
    </recommendedName>
</protein>
<evidence type="ECO:0000256" key="1">
    <source>
        <dbReference type="ARBA" id="ARBA00022737"/>
    </source>
</evidence>
<dbReference type="Pfam" id="PF13181">
    <property type="entry name" value="TPR_8"/>
    <property type="match status" value="1"/>
</dbReference>
<dbReference type="PANTHER" id="PTHR44943">
    <property type="entry name" value="CELLULOSE SYNTHASE OPERON PROTEIN C"/>
    <property type="match status" value="1"/>
</dbReference>
<dbReference type="InterPro" id="IPR011990">
    <property type="entry name" value="TPR-like_helical_dom_sf"/>
</dbReference>
<dbReference type="SMART" id="SM00028">
    <property type="entry name" value="TPR"/>
    <property type="match status" value="3"/>
</dbReference>
<dbReference type="Gene3D" id="3.40.1350.10">
    <property type="match status" value="1"/>
</dbReference>
<dbReference type="InterPro" id="IPR019734">
    <property type="entry name" value="TPR_rpt"/>
</dbReference>
<sequence>NINKAFQEFQIVTTLSPSNAEAFYYLGVLTKNNDDLQKSLEYFDRAINASDSFPEAYLEHGKLHFHLKHIDKAKRSFVNAIEQNPDMPEAHYYYGMILEKDRIYQKSIREFRLALEDKRFRFDSYVHLGNVYWALSQKEEAFDNFEKALEIGKGKGEDLVEAKYQYADHLVQSGDLNKAIKLWNEINNASPKYKDVENRLHVYSEISKSENLTKFITSLKNDFLTAGSAICKLLKLRVEKYKFKKEDYLEFVGNQRVSGMEMPCVLHLTRWTTLVGEIPLRELLDRMAEEGATKGIFVTSARFLEKAQDLSKIRPLTLIDREELEKLLARVYS</sequence>
<dbReference type="EMBL" id="LAZR01024310">
    <property type="protein sequence ID" value="KKL75581.1"/>
    <property type="molecule type" value="Genomic_DNA"/>
</dbReference>
<dbReference type="InterPro" id="IPR011856">
    <property type="entry name" value="tRNA_endonuc-like_dom_sf"/>
</dbReference>
<dbReference type="PANTHER" id="PTHR44943:SF8">
    <property type="entry name" value="TPR REPEAT-CONTAINING PROTEIN MJ0263"/>
    <property type="match status" value="1"/>
</dbReference>
<dbReference type="SUPFAM" id="SSF48452">
    <property type="entry name" value="TPR-like"/>
    <property type="match status" value="1"/>
</dbReference>